<evidence type="ECO:0000256" key="11">
    <source>
        <dbReference type="RuleBase" id="RU361115"/>
    </source>
</evidence>
<dbReference type="EMBL" id="JBGFUD010000040">
    <property type="protein sequence ID" value="MFH4973458.1"/>
    <property type="molecule type" value="Genomic_DNA"/>
</dbReference>
<dbReference type="InterPro" id="IPR002076">
    <property type="entry name" value="ELO_fam"/>
</dbReference>
<feature type="transmembrane region" description="Helical" evidence="11">
    <location>
        <begin position="135"/>
        <end position="156"/>
    </location>
</feature>
<comment type="caution">
    <text evidence="12">The sequence shown here is derived from an EMBL/GenBank/DDBJ whole genome shotgun (WGS) entry which is preliminary data.</text>
</comment>
<dbReference type="GO" id="GO:0009922">
    <property type="term" value="F:fatty acid elongase activity"/>
    <property type="evidence" value="ECO:0007669"/>
    <property type="project" value="UniProtKB-EC"/>
</dbReference>
<evidence type="ECO:0000256" key="8">
    <source>
        <dbReference type="ARBA" id="ARBA00023098"/>
    </source>
</evidence>
<evidence type="ECO:0000256" key="10">
    <source>
        <dbReference type="ARBA" id="ARBA00023160"/>
    </source>
</evidence>
<dbReference type="EC" id="2.3.1.199" evidence="11"/>
<evidence type="ECO:0000313" key="13">
    <source>
        <dbReference type="Proteomes" id="UP001608902"/>
    </source>
</evidence>
<evidence type="ECO:0000313" key="12">
    <source>
        <dbReference type="EMBL" id="MFH4973458.1"/>
    </source>
</evidence>
<evidence type="ECO:0000256" key="1">
    <source>
        <dbReference type="ARBA" id="ARBA00004141"/>
    </source>
</evidence>
<accession>A0ABD6E1N2</accession>
<feature type="transmembrane region" description="Helical" evidence="11">
    <location>
        <begin position="85"/>
        <end position="105"/>
    </location>
</feature>
<feature type="transmembrane region" description="Helical" evidence="11">
    <location>
        <begin position="163"/>
        <end position="181"/>
    </location>
</feature>
<feature type="transmembrane region" description="Helical" evidence="11">
    <location>
        <begin position="55"/>
        <end position="73"/>
    </location>
</feature>
<keyword evidence="10 11" id="KW-0275">Fatty acid biosynthesis</keyword>
<dbReference type="PANTHER" id="PTHR11157:SF5">
    <property type="entry name" value="ELONGATION OF VERY LONG CHAIN FATTY ACIDS PROTEIN"/>
    <property type="match status" value="1"/>
</dbReference>
<comment type="pathway">
    <text evidence="2">Lipid metabolism; fatty acid biosynthesis.</text>
</comment>
<organism evidence="12 13">
    <name type="scientific">Gnathostoma spinigerum</name>
    <dbReference type="NCBI Taxonomy" id="75299"/>
    <lineage>
        <taxon>Eukaryota</taxon>
        <taxon>Metazoa</taxon>
        <taxon>Ecdysozoa</taxon>
        <taxon>Nematoda</taxon>
        <taxon>Chromadorea</taxon>
        <taxon>Rhabditida</taxon>
        <taxon>Spirurina</taxon>
        <taxon>Gnathostomatomorpha</taxon>
        <taxon>Gnathostomatoidea</taxon>
        <taxon>Gnathostomatidae</taxon>
        <taxon>Gnathostoma</taxon>
    </lineage>
</organism>
<sequence>MRSKSVSLLENATYDYVIWNGVVGKIMYIPYKYQHIYDIEKFWNPDYIHVFFNKYWSWSIYIAIIYVALIHSLQHYQRFRKPWSLRMPLCVWNASLAIFSTVATVRFGEEFVSTLTTRPFRHSMCYSIDPSQPSAFWACAFAFSKVAELVDTFFVVMKKKPLIFLHWYHHAVVLIYSWNSACELTAAGRWFIFMNYFVHSLMYSYYAVTSYGIRLPRFLSMIVTTLQTTQMLIGVGISMIVLKMKLNGKVCQQSMDNLALCFAIYASFAVLFMKFFYNSYMRPRKMRADMKETDTKLKSQ</sequence>
<evidence type="ECO:0000256" key="3">
    <source>
        <dbReference type="ARBA" id="ARBA00022516"/>
    </source>
</evidence>
<reference evidence="12 13" key="1">
    <citation type="submission" date="2024-08" db="EMBL/GenBank/DDBJ databases">
        <title>Gnathostoma spinigerum genome.</title>
        <authorList>
            <person name="Gonzalez-Bertolin B."/>
            <person name="Monzon S."/>
            <person name="Zaballos A."/>
            <person name="Jimenez P."/>
            <person name="Dekumyoy P."/>
            <person name="Varona S."/>
            <person name="Cuesta I."/>
            <person name="Sumanam S."/>
            <person name="Adisakwattana P."/>
            <person name="Gasser R.B."/>
            <person name="Hernandez-Gonzalez A."/>
            <person name="Young N.D."/>
            <person name="Perteguer M.J."/>
        </authorList>
    </citation>
    <scope>NUCLEOTIDE SEQUENCE [LARGE SCALE GENOMIC DNA]</scope>
    <source>
        <strain evidence="12">AL3</strain>
        <tissue evidence="12">Liver</tissue>
    </source>
</reference>
<keyword evidence="5 11" id="KW-0812">Transmembrane</keyword>
<feature type="transmembrane region" description="Helical" evidence="11">
    <location>
        <begin position="187"/>
        <end position="206"/>
    </location>
</feature>
<name>A0ABD6E1N2_9BILA</name>
<dbReference type="PANTHER" id="PTHR11157">
    <property type="entry name" value="FATTY ACID ACYL TRANSFERASE-RELATED"/>
    <property type="match status" value="1"/>
</dbReference>
<keyword evidence="13" id="KW-1185">Reference proteome</keyword>
<keyword evidence="3 11" id="KW-0444">Lipid biosynthesis</keyword>
<dbReference type="Pfam" id="PF01151">
    <property type="entry name" value="ELO"/>
    <property type="match status" value="1"/>
</dbReference>
<dbReference type="GO" id="GO:0006633">
    <property type="term" value="P:fatty acid biosynthetic process"/>
    <property type="evidence" value="ECO:0007669"/>
    <property type="project" value="UniProtKB-KW"/>
</dbReference>
<dbReference type="GO" id="GO:0016020">
    <property type="term" value="C:membrane"/>
    <property type="evidence" value="ECO:0007669"/>
    <property type="project" value="UniProtKB-SubCell"/>
</dbReference>
<evidence type="ECO:0000256" key="2">
    <source>
        <dbReference type="ARBA" id="ARBA00005194"/>
    </source>
</evidence>
<keyword evidence="7 11" id="KW-1133">Transmembrane helix</keyword>
<dbReference type="PROSITE" id="PS01188">
    <property type="entry name" value="ELO"/>
    <property type="match status" value="1"/>
</dbReference>
<evidence type="ECO:0000256" key="5">
    <source>
        <dbReference type="ARBA" id="ARBA00022692"/>
    </source>
</evidence>
<keyword evidence="6 11" id="KW-0276">Fatty acid metabolism</keyword>
<evidence type="ECO:0000256" key="6">
    <source>
        <dbReference type="ARBA" id="ARBA00022832"/>
    </source>
</evidence>
<evidence type="ECO:0000256" key="4">
    <source>
        <dbReference type="ARBA" id="ARBA00022679"/>
    </source>
</evidence>
<comment type="similarity">
    <text evidence="11">Belongs to the ELO family.</text>
</comment>
<dbReference type="InterPro" id="IPR030457">
    <property type="entry name" value="ELO_CS"/>
</dbReference>
<keyword evidence="9 11" id="KW-0472">Membrane</keyword>
<comment type="catalytic activity">
    <reaction evidence="11">
        <text>a very-long-chain acyl-CoA + malonyl-CoA + H(+) = a very-long-chain 3-oxoacyl-CoA + CO2 + CoA</text>
        <dbReference type="Rhea" id="RHEA:32727"/>
        <dbReference type="ChEBI" id="CHEBI:15378"/>
        <dbReference type="ChEBI" id="CHEBI:16526"/>
        <dbReference type="ChEBI" id="CHEBI:57287"/>
        <dbReference type="ChEBI" id="CHEBI:57384"/>
        <dbReference type="ChEBI" id="CHEBI:90725"/>
        <dbReference type="ChEBI" id="CHEBI:90736"/>
        <dbReference type="EC" id="2.3.1.199"/>
    </reaction>
</comment>
<gene>
    <name evidence="12" type="ORF">AB6A40_000167</name>
</gene>
<feature type="transmembrane region" description="Helical" evidence="11">
    <location>
        <begin position="257"/>
        <end position="277"/>
    </location>
</feature>
<keyword evidence="8 11" id="KW-0443">Lipid metabolism</keyword>
<keyword evidence="4 11" id="KW-0808">Transferase</keyword>
<evidence type="ECO:0000256" key="9">
    <source>
        <dbReference type="ARBA" id="ARBA00023136"/>
    </source>
</evidence>
<dbReference type="AlphaFoldDB" id="A0ABD6E1N2"/>
<feature type="transmembrane region" description="Helical" evidence="11">
    <location>
        <begin position="218"/>
        <end position="242"/>
    </location>
</feature>
<comment type="subcellular location">
    <subcellularLocation>
        <location evidence="1">Membrane</location>
        <topology evidence="1">Multi-pass membrane protein</topology>
    </subcellularLocation>
</comment>
<dbReference type="Proteomes" id="UP001608902">
    <property type="component" value="Unassembled WGS sequence"/>
</dbReference>
<evidence type="ECO:0000256" key="7">
    <source>
        <dbReference type="ARBA" id="ARBA00022989"/>
    </source>
</evidence>
<proteinExistence type="inferred from homology"/>
<protein>
    <recommendedName>
        <fullName evidence="11">Elongation of very long chain fatty acids protein</fullName>
        <ecNumber evidence="11">2.3.1.199</ecNumber>
    </recommendedName>
    <alternativeName>
        <fullName evidence="11">Very-long-chain 3-oxoacyl-CoA synthase</fullName>
    </alternativeName>
</protein>